<dbReference type="Proteomes" id="UP000026961">
    <property type="component" value="Chromosome 6"/>
</dbReference>
<accession>A0A0E0A8I8</accession>
<dbReference type="EnsemblPlants" id="OGLUM06G12760.1">
    <property type="protein sequence ID" value="OGLUM06G12760.1"/>
    <property type="gene ID" value="OGLUM06G12760"/>
</dbReference>
<organism evidence="1">
    <name type="scientific">Oryza glumipatula</name>
    <dbReference type="NCBI Taxonomy" id="40148"/>
    <lineage>
        <taxon>Eukaryota</taxon>
        <taxon>Viridiplantae</taxon>
        <taxon>Streptophyta</taxon>
        <taxon>Embryophyta</taxon>
        <taxon>Tracheophyta</taxon>
        <taxon>Spermatophyta</taxon>
        <taxon>Magnoliopsida</taxon>
        <taxon>Liliopsida</taxon>
        <taxon>Poales</taxon>
        <taxon>Poaceae</taxon>
        <taxon>BOP clade</taxon>
        <taxon>Oryzoideae</taxon>
        <taxon>Oryzeae</taxon>
        <taxon>Oryzinae</taxon>
        <taxon>Oryza</taxon>
    </lineage>
</organism>
<protein>
    <submittedName>
        <fullName evidence="1">Uncharacterized protein</fullName>
    </submittedName>
</protein>
<reference evidence="1" key="2">
    <citation type="submission" date="2018-05" db="EMBL/GenBank/DDBJ databases">
        <title>OgluRS3 (Oryza glumaepatula Reference Sequence Version 3).</title>
        <authorList>
            <person name="Zhang J."/>
            <person name="Kudrna D."/>
            <person name="Lee S."/>
            <person name="Talag J."/>
            <person name="Welchert J."/>
            <person name="Wing R.A."/>
        </authorList>
    </citation>
    <scope>NUCLEOTIDE SEQUENCE [LARGE SCALE GENOMIC DNA]</scope>
</reference>
<dbReference type="Gramene" id="OGLUM06G12760.1">
    <property type="protein sequence ID" value="OGLUM06G12760.1"/>
    <property type="gene ID" value="OGLUM06G12760"/>
</dbReference>
<sequence>MSKLLQQDNKRRTLTPPNNIDQIVTKVDQAYRKYPLERANQIFPTQQGCVMEIMKHNGG</sequence>
<dbReference type="AlphaFoldDB" id="A0A0E0A8I8"/>
<evidence type="ECO:0000313" key="2">
    <source>
        <dbReference type="Proteomes" id="UP000026961"/>
    </source>
</evidence>
<keyword evidence="2" id="KW-1185">Reference proteome</keyword>
<evidence type="ECO:0000313" key="1">
    <source>
        <dbReference type="EnsemblPlants" id="OGLUM06G12760.1"/>
    </source>
</evidence>
<proteinExistence type="predicted"/>
<dbReference type="HOGENOM" id="CLU_2964654_0_0_1"/>
<reference evidence="1" key="1">
    <citation type="submission" date="2015-04" db="UniProtKB">
        <authorList>
            <consortium name="EnsemblPlants"/>
        </authorList>
    </citation>
    <scope>IDENTIFICATION</scope>
</reference>
<name>A0A0E0A8I8_9ORYZ</name>